<dbReference type="EMBL" id="BMAW01105322">
    <property type="protein sequence ID" value="GFT18788.1"/>
    <property type="molecule type" value="Genomic_DNA"/>
</dbReference>
<protein>
    <submittedName>
        <fullName evidence="1">Uncharacterized protein</fullName>
    </submittedName>
</protein>
<evidence type="ECO:0000313" key="2">
    <source>
        <dbReference type="Proteomes" id="UP000887013"/>
    </source>
</evidence>
<gene>
    <name evidence="1" type="ORF">NPIL_578921</name>
</gene>
<proteinExistence type="predicted"/>
<dbReference type="AlphaFoldDB" id="A0A8X6NL54"/>
<name>A0A8X6NL54_NEPPI</name>
<organism evidence="1 2">
    <name type="scientific">Nephila pilipes</name>
    <name type="common">Giant wood spider</name>
    <name type="synonym">Nephila maculata</name>
    <dbReference type="NCBI Taxonomy" id="299642"/>
    <lineage>
        <taxon>Eukaryota</taxon>
        <taxon>Metazoa</taxon>
        <taxon>Ecdysozoa</taxon>
        <taxon>Arthropoda</taxon>
        <taxon>Chelicerata</taxon>
        <taxon>Arachnida</taxon>
        <taxon>Araneae</taxon>
        <taxon>Araneomorphae</taxon>
        <taxon>Entelegynae</taxon>
        <taxon>Araneoidea</taxon>
        <taxon>Nephilidae</taxon>
        <taxon>Nephila</taxon>
    </lineage>
</organism>
<evidence type="ECO:0000313" key="1">
    <source>
        <dbReference type="EMBL" id="GFT18788.1"/>
    </source>
</evidence>
<accession>A0A8X6NL54</accession>
<sequence length="72" mass="8386">MESRDSLVERQHVATIKPEKSEFDIEASSLMRSVNQEEESDFSRIERVIATELRENCQKFVVSDADSQPIKW</sequence>
<reference evidence="1" key="1">
    <citation type="submission" date="2020-08" db="EMBL/GenBank/DDBJ databases">
        <title>Multicomponent nature underlies the extraordinary mechanical properties of spider dragline silk.</title>
        <authorList>
            <person name="Kono N."/>
            <person name="Nakamura H."/>
            <person name="Mori M."/>
            <person name="Yoshida Y."/>
            <person name="Ohtoshi R."/>
            <person name="Malay A.D."/>
            <person name="Moran D.A.P."/>
            <person name="Tomita M."/>
            <person name="Numata K."/>
            <person name="Arakawa K."/>
        </authorList>
    </citation>
    <scope>NUCLEOTIDE SEQUENCE</scope>
</reference>
<comment type="caution">
    <text evidence="1">The sequence shown here is derived from an EMBL/GenBank/DDBJ whole genome shotgun (WGS) entry which is preliminary data.</text>
</comment>
<keyword evidence="2" id="KW-1185">Reference proteome</keyword>
<dbReference type="Proteomes" id="UP000887013">
    <property type="component" value="Unassembled WGS sequence"/>
</dbReference>